<dbReference type="SUPFAM" id="SSF50621">
    <property type="entry name" value="Alanine racemase C-terminal domain-like"/>
    <property type="match status" value="1"/>
</dbReference>
<dbReference type="SUPFAM" id="SSF51419">
    <property type="entry name" value="PLP-binding barrel"/>
    <property type="match status" value="1"/>
</dbReference>
<comment type="cofactor">
    <cofactor evidence="1 3">
        <name>pyridoxal 5'-phosphate</name>
        <dbReference type="ChEBI" id="CHEBI:597326"/>
    </cofactor>
</comment>
<feature type="modified residue" description="N6-(pyridoxal phosphate)lysine" evidence="3">
    <location>
        <position position="54"/>
    </location>
</feature>
<evidence type="ECO:0000256" key="2">
    <source>
        <dbReference type="ARBA" id="ARBA00022898"/>
    </source>
</evidence>
<proteinExistence type="inferred from homology"/>
<dbReference type="GO" id="GO:0006596">
    <property type="term" value="P:polyamine biosynthetic process"/>
    <property type="evidence" value="ECO:0007669"/>
    <property type="project" value="InterPro"/>
</dbReference>
<comment type="similarity">
    <text evidence="4">Belongs to the Orn/Lys/Arg decarboxylase class-II family.</text>
</comment>
<evidence type="ECO:0000256" key="3">
    <source>
        <dbReference type="PIRSR" id="PIRSR600183-50"/>
    </source>
</evidence>
<dbReference type="InterPro" id="IPR022643">
    <property type="entry name" value="De-COase2_C"/>
</dbReference>
<feature type="active site" description="Proton donor" evidence="3">
    <location>
        <position position="348"/>
    </location>
</feature>
<dbReference type="Proteomes" id="UP001151071">
    <property type="component" value="Unassembled WGS sequence"/>
</dbReference>
<dbReference type="CDD" id="cd06843">
    <property type="entry name" value="PLPDE_III_PvsE_like"/>
    <property type="match status" value="1"/>
</dbReference>
<comment type="caution">
    <text evidence="7">The sequence shown here is derived from an EMBL/GenBank/DDBJ whole genome shotgun (WGS) entry which is preliminary data.</text>
</comment>
<gene>
    <name evidence="7" type="ORF">O3V59_10430</name>
</gene>
<dbReference type="GO" id="GO:0008836">
    <property type="term" value="F:diaminopimelate decarboxylase activity"/>
    <property type="evidence" value="ECO:0007669"/>
    <property type="project" value="TreeGrafter"/>
</dbReference>
<evidence type="ECO:0000256" key="1">
    <source>
        <dbReference type="ARBA" id="ARBA00001933"/>
    </source>
</evidence>
<sequence length="416" mass="46516">MEKVIELLHQRMREHRQSDRPLCAFVYDLEHLRRHAARRIDSLPPSCRLFYAVKANSSRPILEALAGIVHGFEVASLGEIEKVRAVAPDIPIIFGGPGKTREEIEGAMRHNVSLIHVESEHELHKVAHIAAARGIQMPVLLRVNLRGPLPQATLAMAGRPTQFGIDEASLPDVIRIARQYESVRIEGFHLHSISNNLDHGQHLHLIDTYLDRLTGWIEQFGLTVTCLNVGGGIGVNYADLGRQFRWNDFAARLGPLLAAKCPPGVTVVFECGRYLTASCGYYAAEVIDLKENHGKKYAVIRGGTHHFRLPASWQHSHPFRIIPREEWAYPYPRMEWTDAAISVVGQLCTPKDVLAQDVPVPRVRIGDIVLFLYAGAYGWAISHHNFLSHPHPEHLYIGEDGQAFAYGGASRAERLG</sequence>
<dbReference type="EMBL" id="JAPYYP010000010">
    <property type="protein sequence ID" value="MDA5108779.1"/>
    <property type="molecule type" value="Genomic_DNA"/>
</dbReference>
<dbReference type="InterPro" id="IPR009006">
    <property type="entry name" value="Ala_racemase/Decarboxylase_C"/>
</dbReference>
<dbReference type="Pfam" id="PF00278">
    <property type="entry name" value="Orn_DAP_Arg_deC"/>
    <property type="match status" value="1"/>
</dbReference>
<dbReference type="InterPro" id="IPR029066">
    <property type="entry name" value="PLP-binding_barrel"/>
</dbReference>
<dbReference type="InterPro" id="IPR022657">
    <property type="entry name" value="De-COase2_CS"/>
</dbReference>
<keyword evidence="2 3" id="KW-0663">Pyridoxal phosphate</keyword>
<dbReference type="Gene3D" id="3.20.20.10">
    <property type="entry name" value="Alanine racemase"/>
    <property type="match status" value="1"/>
</dbReference>
<name>A0A9X3TQ83_9BACL</name>
<evidence type="ECO:0000256" key="4">
    <source>
        <dbReference type="RuleBase" id="RU003737"/>
    </source>
</evidence>
<dbReference type="AlphaFoldDB" id="A0A9X3TQ83"/>
<accession>A0A9X3TQ83</accession>
<dbReference type="PANTHER" id="PTHR43727:SF2">
    <property type="entry name" value="GROUP IV DECARBOXYLASE"/>
    <property type="match status" value="1"/>
</dbReference>
<protein>
    <submittedName>
        <fullName evidence="7">Type III PLP-dependent enzyme</fullName>
    </submittedName>
</protein>
<dbReference type="PRINTS" id="PR01179">
    <property type="entry name" value="ODADCRBXLASE"/>
</dbReference>
<reference evidence="7" key="1">
    <citation type="submission" date="2022-12" db="EMBL/GenBank/DDBJ databases">
        <title>Draft genome sequence of the thermophilic strain Brevibacillus thermoruber HT42, isolated from Los Humeros, Puebla, Mexico, with biotechnological potential.</title>
        <authorList>
            <person name="Lara Sanchez J."/>
            <person name="Solis Palacios R."/>
            <person name="Bustos Baena A.S."/>
            <person name="Ruz Baez A.E."/>
            <person name="Espinosa Luna G."/>
            <person name="Oliart Ros R.M."/>
        </authorList>
    </citation>
    <scope>NUCLEOTIDE SEQUENCE</scope>
    <source>
        <strain evidence="7">HT42</strain>
    </source>
</reference>
<feature type="domain" description="Orn/DAP/Arg decarboxylase 2 C-terminal" evidence="5">
    <location>
        <begin position="26"/>
        <end position="375"/>
    </location>
</feature>
<dbReference type="Pfam" id="PF02784">
    <property type="entry name" value="Orn_Arg_deC_N"/>
    <property type="match status" value="1"/>
</dbReference>
<dbReference type="Gene3D" id="2.40.37.10">
    <property type="entry name" value="Lyase, Ornithine Decarboxylase, Chain A, domain 1"/>
    <property type="match status" value="1"/>
</dbReference>
<dbReference type="InterPro" id="IPR022644">
    <property type="entry name" value="De-COase2_N"/>
</dbReference>
<dbReference type="InterPro" id="IPR000183">
    <property type="entry name" value="Orn/DAP/Arg_de-COase"/>
</dbReference>
<feature type="domain" description="Orn/DAP/Arg decarboxylase 2 N-terminal" evidence="6">
    <location>
        <begin position="31"/>
        <end position="277"/>
    </location>
</feature>
<dbReference type="PANTHER" id="PTHR43727">
    <property type="entry name" value="DIAMINOPIMELATE DECARBOXYLASE"/>
    <property type="match status" value="1"/>
</dbReference>
<dbReference type="GO" id="GO:0009089">
    <property type="term" value="P:lysine biosynthetic process via diaminopimelate"/>
    <property type="evidence" value="ECO:0007669"/>
    <property type="project" value="TreeGrafter"/>
</dbReference>
<evidence type="ECO:0000259" key="5">
    <source>
        <dbReference type="Pfam" id="PF00278"/>
    </source>
</evidence>
<dbReference type="PRINTS" id="PR01182">
    <property type="entry name" value="ORNDCRBXLASE"/>
</dbReference>
<keyword evidence="8" id="KW-1185">Reference proteome</keyword>
<evidence type="ECO:0000259" key="6">
    <source>
        <dbReference type="Pfam" id="PF02784"/>
    </source>
</evidence>
<dbReference type="RefSeq" id="WP_271140086.1">
    <property type="nucleotide sequence ID" value="NZ_JAPYYP010000010.1"/>
</dbReference>
<evidence type="ECO:0000313" key="7">
    <source>
        <dbReference type="EMBL" id="MDA5108779.1"/>
    </source>
</evidence>
<dbReference type="PROSITE" id="PS00879">
    <property type="entry name" value="ODR_DC_2_2"/>
    <property type="match status" value="1"/>
</dbReference>
<evidence type="ECO:0000313" key="8">
    <source>
        <dbReference type="Proteomes" id="UP001151071"/>
    </source>
</evidence>
<dbReference type="InterPro" id="IPR002433">
    <property type="entry name" value="Orn_de-COase"/>
</dbReference>
<organism evidence="7 8">
    <name type="scientific">Brevibacillus thermoruber</name>
    <dbReference type="NCBI Taxonomy" id="33942"/>
    <lineage>
        <taxon>Bacteria</taxon>
        <taxon>Bacillati</taxon>
        <taxon>Bacillota</taxon>
        <taxon>Bacilli</taxon>
        <taxon>Bacillales</taxon>
        <taxon>Paenibacillaceae</taxon>
        <taxon>Brevibacillus</taxon>
    </lineage>
</organism>